<keyword evidence="1" id="KW-1185">Reference proteome</keyword>
<dbReference type="Proteomes" id="UP000887565">
    <property type="component" value="Unplaced"/>
</dbReference>
<evidence type="ECO:0000313" key="1">
    <source>
        <dbReference type="Proteomes" id="UP000887565"/>
    </source>
</evidence>
<proteinExistence type="predicted"/>
<sequence length="80" mass="9079">MEARHPSWGVVRKRKILGFLSPTICDSWRQLATVGDNGRLSPIPGIKSATSESKLKIERLHHSQRHPGFKKCCVKFIKIN</sequence>
<protein>
    <submittedName>
        <fullName evidence="2">Uncharacterized protein</fullName>
    </submittedName>
</protein>
<reference evidence="2" key="1">
    <citation type="submission" date="2022-11" db="UniProtKB">
        <authorList>
            <consortium name="WormBaseParasite"/>
        </authorList>
    </citation>
    <scope>IDENTIFICATION</scope>
</reference>
<dbReference type="WBParaSite" id="nRc.2.0.1.t38546-RA">
    <property type="protein sequence ID" value="nRc.2.0.1.t38546-RA"/>
    <property type="gene ID" value="nRc.2.0.1.g38546"/>
</dbReference>
<accession>A0A915KJF5</accession>
<evidence type="ECO:0000313" key="2">
    <source>
        <dbReference type="WBParaSite" id="nRc.2.0.1.t38546-RA"/>
    </source>
</evidence>
<dbReference type="AlphaFoldDB" id="A0A915KJF5"/>
<organism evidence="1 2">
    <name type="scientific">Romanomermis culicivorax</name>
    <name type="common">Nematode worm</name>
    <dbReference type="NCBI Taxonomy" id="13658"/>
    <lineage>
        <taxon>Eukaryota</taxon>
        <taxon>Metazoa</taxon>
        <taxon>Ecdysozoa</taxon>
        <taxon>Nematoda</taxon>
        <taxon>Enoplea</taxon>
        <taxon>Dorylaimia</taxon>
        <taxon>Mermithida</taxon>
        <taxon>Mermithoidea</taxon>
        <taxon>Mermithidae</taxon>
        <taxon>Romanomermis</taxon>
    </lineage>
</organism>
<name>A0A915KJF5_ROMCU</name>